<dbReference type="Proteomes" id="UP000192578">
    <property type="component" value="Unassembled WGS sequence"/>
</dbReference>
<proteinExistence type="predicted"/>
<dbReference type="EMBL" id="MTYJ01000395">
    <property type="protein sequence ID" value="OWA54346.1"/>
    <property type="molecule type" value="Genomic_DNA"/>
</dbReference>
<organism evidence="2 3">
    <name type="scientific">Hypsibius exemplaris</name>
    <name type="common">Freshwater tardigrade</name>
    <dbReference type="NCBI Taxonomy" id="2072580"/>
    <lineage>
        <taxon>Eukaryota</taxon>
        <taxon>Metazoa</taxon>
        <taxon>Ecdysozoa</taxon>
        <taxon>Tardigrada</taxon>
        <taxon>Eutardigrada</taxon>
        <taxon>Parachela</taxon>
        <taxon>Hypsibioidea</taxon>
        <taxon>Hypsibiidae</taxon>
        <taxon>Hypsibius</taxon>
    </lineage>
</organism>
<name>A0A9X6NK79_HYPEX</name>
<feature type="region of interest" description="Disordered" evidence="1">
    <location>
        <begin position="73"/>
        <end position="132"/>
    </location>
</feature>
<feature type="compositionally biased region" description="Basic residues" evidence="1">
    <location>
        <begin position="79"/>
        <end position="91"/>
    </location>
</feature>
<accession>A0A9X6NK79</accession>
<protein>
    <submittedName>
        <fullName evidence="2">Uncharacterized protein</fullName>
    </submittedName>
</protein>
<evidence type="ECO:0000256" key="1">
    <source>
        <dbReference type="SAM" id="MobiDB-lite"/>
    </source>
</evidence>
<keyword evidence="3" id="KW-1185">Reference proteome</keyword>
<gene>
    <name evidence="2" type="ORF">BV898_18754</name>
</gene>
<feature type="compositionally biased region" description="Basic and acidic residues" evidence="1">
    <location>
        <begin position="92"/>
        <end position="112"/>
    </location>
</feature>
<evidence type="ECO:0000313" key="2">
    <source>
        <dbReference type="EMBL" id="OWA54346.1"/>
    </source>
</evidence>
<dbReference type="AlphaFoldDB" id="A0A9X6NK79"/>
<reference evidence="3" key="1">
    <citation type="submission" date="2017-01" db="EMBL/GenBank/DDBJ databases">
        <title>Comparative genomics of anhydrobiosis in the tardigrade Hypsibius dujardini.</title>
        <authorList>
            <person name="Yoshida Y."/>
            <person name="Koutsovoulos G."/>
            <person name="Laetsch D."/>
            <person name="Stevens L."/>
            <person name="Kumar S."/>
            <person name="Horikawa D."/>
            <person name="Ishino K."/>
            <person name="Komine S."/>
            <person name="Tomita M."/>
            <person name="Blaxter M."/>
            <person name="Arakawa K."/>
        </authorList>
    </citation>
    <scope>NUCLEOTIDE SEQUENCE [LARGE SCALE GENOMIC DNA]</scope>
    <source>
        <strain evidence="3">Z151</strain>
    </source>
</reference>
<evidence type="ECO:0000313" key="3">
    <source>
        <dbReference type="Proteomes" id="UP000192578"/>
    </source>
</evidence>
<sequence>MPWGPRVLSASSWRNVTVPSLLPPPLDSMVAVMQILFSGLRISGSDIAGTAALLLLLPRLLLQWQKTAHRCNTTGTIHRGMRSQSRRRQQQRHAETEETGKKEKAQKGERRQKQQQHIIARQTSEGERRTTR</sequence>
<comment type="caution">
    <text evidence="2">The sequence shown here is derived from an EMBL/GenBank/DDBJ whole genome shotgun (WGS) entry which is preliminary data.</text>
</comment>